<dbReference type="Proteomes" id="UP000076489">
    <property type="component" value="Unassembled WGS sequence"/>
</dbReference>
<name>A0A166QRS6_PSEFL</name>
<protein>
    <submittedName>
        <fullName evidence="2">Uncharacterized protein</fullName>
    </submittedName>
</protein>
<evidence type="ECO:0000313" key="3">
    <source>
        <dbReference type="Proteomes" id="UP000076489"/>
    </source>
</evidence>
<reference evidence="3" key="1">
    <citation type="submission" date="2016-03" db="EMBL/GenBank/DDBJ databases">
        <authorList>
            <person name="Ray J."/>
            <person name="Price M."/>
            <person name="Deutschbauer A."/>
        </authorList>
    </citation>
    <scope>NUCLEOTIDE SEQUENCE [LARGE SCALE GENOMIC DNA]</scope>
    <source>
        <strain evidence="3">FW300-N1B4</strain>
    </source>
</reference>
<proteinExistence type="predicted"/>
<sequence length="192" mass="22464">MTYSNEHSYRNDAVPQKSVTDEMREYPHGVHNYDEYRQVLTVAFSNTENIHFWARHGLLRTLNRKNVWIHAHLSMGSHHVPEDEIDLCLDYAREVGPLLNEFRQARDCLDEFYRQVSDHAASEQLLSLTMHADQNLLYWAQIGLIEGIKSQRFFCEKVLAGEMDHFMVQGLNQDIGTFMDRTAKLLACYDKE</sequence>
<dbReference type="EMBL" id="LUKJ01000002">
    <property type="protein sequence ID" value="KZN20759.1"/>
    <property type="molecule type" value="Genomic_DNA"/>
</dbReference>
<evidence type="ECO:0000313" key="2">
    <source>
        <dbReference type="EMBL" id="KZN20759.1"/>
    </source>
</evidence>
<gene>
    <name evidence="2" type="ORF">A1D17_04235</name>
</gene>
<accession>A0A166QRS6</accession>
<evidence type="ECO:0000256" key="1">
    <source>
        <dbReference type="SAM" id="MobiDB-lite"/>
    </source>
</evidence>
<reference evidence="2 3" key="2">
    <citation type="journal article" date="2018" name="Nature">
        <title>Mutant phenotypes for thousands of bacterial genes of unknown function.</title>
        <authorList>
            <person name="Price M.N."/>
            <person name="Wetmore K.M."/>
            <person name="Waters R.J."/>
            <person name="Callaghan M."/>
            <person name="Ray J."/>
            <person name="Liu H."/>
            <person name="Kuehl J.V."/>
            <person name="Melnyk R.A."/>
            <person name="Lamson J.S."/>
            <person name="Suh Y."/>
            <person name="Carlson H.K."/>
            <person name="Esquivel Z."/>
            <person name="Sadeeshkumar H."/>
            <person name="Chakraborty R."/>
            <person name="Zane G.M."/>
            <person name="Rubin B.E."/>
            <person name="Wall J.D."/>
            <person name="Visel A."/>
            <person name="Bristow J."/>
            <person name="Blow M.J."/>
            <person name="Arkin A.P."/>
            <person name="Deutschbauer A.M."/>
        </authorList>
    </citation>
    <scope>NUCLEOTIDE SEQUENCE [LARGE SCALE GENOMIC DNA]</scope>
    <source>
        <strain evidence="2 3">FW300-N1B4</strain>
    </source>
</reference>
<organism evidence="2 3">
    <name type="scientific">Pseudomonas fluorescens</name>
    <dbReference type="NCBI Taxonomy" id="294"/>
    <lineage>
        <taxon>Bacteria</taxon>
        <taxon>Pseudomonadati</taxon>
        <taxon>Pseudomonadota</taxon>
        <taxon>Gammaproteobacteria</taxon>
        <taxon>Pseudomonadales</taxon>
        <taxon>Pseudomonadaceae</taxon>
        <taxon>Pseudomonas</taxon>
    </lineage>
</organism>
<feature type="region of interest" description="Disordered" evidence="1">
    <location>
        <begin position="1"/>
        <end position="20"/>
    </location>
</feature>
<dbReference type="AlphaFoldDB" id="A0A166QRS6"/>
<comment type="caution">
    <text evidence="2">The sequence shown here is derived from an EMBL/GenBank/DDBJ whole genome shotgun (WGS) entry which is preliminary data.</text>
</comment>
<dbReference type="RefSeq" id="WP_063340804.1">
    <property type="nucleotide sequence ID" value="NZ_LUKJ01000002.1"/>
</dbReference>